<feature type="coiled-coil region" evidence="10">
    <location>
        <begin position="750"/>
        <end position="784"/>
    </location>
</feature>
<evidence type="ECO:0000256" key="6">
    <source>
        <dbReference type="ARBA" id="ARBA00022884"/>
    </source>
</evidence>
<dbReference type="Pfam" id="PF00271">
    <property type="entry name" value="Helicase_C"/>
    <property type="match status" value="2"/>
</dbReference>
<dbReference type="EMBL" id="CAJNOK010010524">
    <property type="protein sequence ID" value="CAF1118086.1"/>
    <property type="molecule type" value="Genomic_DNA"/>
</dbReference>
<name>A0A814J2C9_9BILA</name>
<dbReference type="PROSITE" id="PS51195">
    <property type="entry name" value="Q_MOTIF"/>
    <property type="match status" value="1"/>
</dbReference>
<evidence type="ECO:0000256" key="11">
    <source>
        <dbReference type="SAM" id="MobiDB-lite"/>
    </source>
</evidence>
<evidence type="ECO:0000256" key="10">
    <source>
        <dbReference type="SAM" id="Coils"/>
    </source>
</evidence>
<dbReference type="Pfam" id="PF00270">
    <property type="entry name" value="DEAD"/>
    <property type="match status" value="1"/>
</dbReference>
<dbReference type="Proteomes" id="UP000681722">
    <property type="component" value="Unassembled WGS sequence"/>
</dbReference>
<keyword evidence="4" id="KW-0347">Helicase</keyword>
<dbReference type="SUPFAM" id="SSF52540">
    <property type="entry name" value="P-loop containing nucleoside triphosphate hydrolases"/>
    <property type="match status" value="2"/>
</dbReference>
<dbReference type="Proteomes" id="UP000663829">
    <property type="component" value="Unassembled WGS sequence"/>
</dbReference>
<dbReference type="InterPro" id="IPR011545">
    <property type="entry name" value="DEAD/DEAH_box_helicase_dom"/>
</dbReference>
<dbReference type="GO" id="GO:0005829">
    <property type="term" value="C:cytosol"/>
    <property type="evidence" value="ECO:0007669"/>
    <property type="project" value="TreeGrafter"/>
</dbReference>
<reference evidence="15" key="1">
    <citation type="submission" date="2021-02" db="EMBL/GenBank/DDBJ databases">
        <authorList>
            <person name="Nowell W R."/>
        </authorList>
    </citation>
    <scope>NUCLEOTIDE SEQUENCE</scope>
</reference>
<dbReference type="GO" id="GO:0016787">
    <property type="term" value="F:hydrolase activity"/>
    <property type="evidence" value="ECO:0007669"/>
    <property type="project" value="UniProtKB-KW"/>
</dbReference>
<proteinExistence type="inferred from homology"/>
<feature type="domain" description="DEAD-box RNA helicase Q" evidence="14">
    <location>
        <begin position="23"/>
        <end position="51"/>
    </location>
</feature>
<dbReference type="SMART" id="SM00490">
    <property type="entry name" value="HELICc"/>
    <property type="match status" value="1"/>
</dbReference>
<dbReference type="EMBL" id="CAJOBA010016028">
    <property type="protein sequence ID" value="CAF3889893.1"/>
    <property type="molecule type" value="Genomic_DNA"/>
</dbReference>
<evidence type="ECO:0000259" key="14">
    <source>
        <dbReference type="PROSITE" id="PS51195"/>
    </source>
</evidence>
<keyword evidence="2" id="KW-0547">Nucleotide-binding</keyword>
<dbReference type="PANTHER" id="PTHR47959:SF21">
    <property type="entry name" value="DEAD-BOX HELICASE 56"/>
    <property type="match status" value="1"/>
</dbReference>
<evidence type="ECO:0000313" key="19">
    <source>
        <dbReference type="Proteomes" id="UP000663829"/>
    </source>
</evidence>
<feature type="short sequence motif" description="Q motif" evidence="9">
    <location>
        <begin position="23"/>
        <end position="51"/>
    </location>
</feature>
<dbReference type="Gene3D" id="3.40.50.300">
    <property type="entry name" value="P-loop containing nucleotide triphosphate hydrolases"/>
    <property type="match status" value="2"/>
</dbReference>
<keyword evidence="6" id="KW-0694">RNA-binding</keyword>
<evidence type="ECO:0000256" key="8">
    <source>
        <dbReference type="ARBA" id="ARBA00047984"/>
    </source>
</evidence>
<feature type="compositionally biased region" description="Basic and acidic residues" evidence="11">
    <location>
        <begin position="344"/>
        <end position="361"/>
    </location>
</feature>
<organism evidence="15 19">
    <name type="scientific">Didymodactylos carnosus</name>
    <dbReference type="NCBI Taxonomy" id="1234261"/>
    <lineage>
        <taxon>Eukaryota</taxon>
        <taxon>Metazoa</taxon>
        <taxon>Spiralia</taxon>
        <taxon>Gnathifera</taxon>
        <taxon>Rotifera</taxon>
        <taxon>Eurotatoria</taxon>
        <taxon>Bdelloidea</taxon>
        <taxon>Philodinida</taxon>
        <taxon>Philodinidae</taxon>
        <taxon>Didymodactylos</taxon>
    </lineage>
</organism>
<dbReference type="EMBL" id="CAJOBC010003804">
    <property type="protein sequence ID" value="CAF3801184.1"/>
    <property type="molecule type" value="Genomic_DNA"/>
</dbReference>
<dbReference type="Proteomes" id="UP000682733">
    <property type="component" value="Unassembled WGS sequence"/>
</dbReference>
<evidence type="ECO:0000313" key="16">
    <source>
        <dbReference type="EMBL" id="CAF1118086.1"/>
    </source>
</evidence>
<evidence type="ECO:0000313" key="15">
    <source>
        <dbReference type="EMBL" id="CAF1030274.1"/>
    </source>
</evidence>
<evidence type="ECO:0000259" key="12">
    <source>
        <dbReference type="PROSITE" id="PS51192"/>
    </source>
</evidence>
<evidence type="ECO:0000256" key="7">
    <source>
        <dbReference type="ARBA" id="ARBA00038041"/>
    </source>
</evidence>
<gene>
    <name evidence="15" type="ORF">GPM918_LOCUS15243</name>
    <name evidence="16" type="ORF">OVA965_LOCUS20046</name>
    <name evidence="17" type="ORF">SRO942_LOCUS15243</name>
    <name evidence="18" type="ORF">TMI583_LOCUS20308</name>
</gene>
<dbReference type="PANTHER" id="PTHR47959">
    <property type="entry name" value="ATP-DEPENDENT RNA HELICASE RHLE-RELATED"/>
    <property type="match status" value="1"/>
</dbReference>
<dbReference type="SMART" id="SM00487">
    <property type="entry name" value="DEXDc"/>
    <property type="match status" value="1"/>
</dbReference>
<keyword evidence="10" id="KW-0175">Coiled coil</keyword>
<dbReference type="EC" id="3.6.4.13" evidence="1"/>
<comment type="similarity">
    <text evidence="7">Belongs to the DEAD box helicase family. DDX56/DBP9 subfamily.</text>
</comment>
<evidence type="ECO:0000256" key="9">
    <source>
        <dbReference type="PROSITE-ProRule" id="PRU00552"/>
    </source>
</evidence>
<evidence type="ECO:0000256" key="4">
    <source>
        <dbReference type="ARBA" id="ARBA00022806"/>
    </source>
</evidence>
<feature type="domain" description="Helicase C-terminal" evidence="13">
    <location>
        <begin position="251"/>
        <end position="459"/>
    </location>
</feature>
<comment type="catalytic activity">
    <reaction evidence="8">
        <text>ATP + H2O = ADP + phosphate + H(+)</text>
        <dbReference type="Rhea" id="RHEA:13065"/>
        <dbReference type="ChEBI" id="CHEBI:15377"/>
        <dbReference type="ChEBI" id="CHEBI:15378"/>
        <dbReference type="ChEBI" id="CHEBI:30616"/>
        <dbReference type="ChEBI" id="CHEBI:43474"/>
        <dbReference type="ChEBI" id="CHEBI:456216"/>
        <dbReference type="EC" id="3.6.4.13"/>
    </reaction>
</comment>
<dbReference type="InterPro" id="IPR050079">
    <property type="entry name" value="DEAD_box_RNA_helicase"/>
</dbReference>
<accession>A0A814J2C9</accession>
<sequence>MSVRFASQPSESKDDSDVDEVSRSFYDFGLDNRLLKSIADLQWENPTPIQAETIPYALIGKDLLVKARTGSAAIQHLLSTPVVSSSSSTESIKSIRILVLSPTKELCHQISQVFVKLSTYCRREIDLYDLSNSLSTTIQKQTLSLFHNKTPDIIIATPTKLLEHLKENHLNISKTEMFIVDEADILYSLGYTLDMNKISKYLPPKSKSYQCFLISATLNNDILKLKNLFLHNPVLLKQNDDYTTILPDSKQLQHYYINCENEQKFIIILTVFKLNLLYGRTILFVNTVEQGYRLKLFLEQFHIKTCLLNSELPMDSRLHIVQQYNDGLYDIMIATDELYYLTEPKDTTDGNEEVKPEETSTNKKKKKTKEKSENVGRKQDKEYGVSRGIDFYRVANIINFDFPHNLDSYVHRVGRTARVDQKGLALSLINQNEIIYFDDVREQLLNEYDEDVFKLYRFKAEQVDGFRYRGSDALRSITRTAIREARLKEIKSELLNSKKLKIYFNDNKKESQLLRHDSALHIVKVKEHLKHVPDYLIPSALKKKSNDHEPITTTEPQTTSTTTAAITMKNNNKRKFDINSDANRMNMKKMKRLNPLTNSFDAMATRKRQKTRQMSPVIDEASSLTSSNNVDMDYVSPLERDNDLFLLHLNDQFDQFCNGSSVDQNSSFENLIRNLHEYELDYRTNSLYYSTLKQECDNNDQKITSNINDIQSLRTTINERKQYLNEVKLRRRHQYDYDIMANIILRLPSRSLSENKLRTLNSDIEHLKSELTALNNQLLTYQKQSKVVLYSLLELVGFIDVKLPINFEEEIGRLDNHNIEMQDA</sequence>
<dbReference type="OrthoDB" id="1191041at2759"/>
<comment type="caution">
    <text evidence="15">The sequence shown here is derived from an EMBL/GenBank/DDBJ whole genome shotgun (WGS) entry which is preliminary data.</text>
</comment>
<dbReference type="InterPro" id="IPR027417">
    <property type="entry name" value="P-loop_NTPase"/>
</dbReference>
<dbReference type="CDD" id="cd18787">
    <property type="entry name" value="SF2_C_DEAD"/>
    <property type="match status" value="1"/>
</dbReference>
<dbReference type="PROSITE" id="PS51194">
    <property type="entry name" value="HELICASE_CTER"/>
    <property type="match status" value="1"/>
</dbReference>
<evidence type="ECO:0000313" key="18">
    <source>
        <dbReference type="EMBL" id="CAF3889893.1"/>
    </source>
</evidence>
<dbReference type="GO" id="GO:0003723">
    <property type="term" value="F:RNA binding"/>
    <property type="evidence" value="ECO:0007669"/>
    <property type="project" value="UniProtKB-KW"/>
</dbReference>
<dbReference type="GO" id="GO:0005524">
    <property type="term" value="F:ATP binding"/>
    <property type="evidence" value="ECO:0007669"/>
    <property type="project" value="UniProtKB-KW"/>
</dbReference>
<dbReference type="GO" id="GO:0003724">
    <property type="term" value="F:RNA helicase activity"/>
    <property type="evidence" value="ECO:0007669"/>
    <property type="project" value="UniProtKB-EC"/>
</dbReference>
<protein>
    <recommendedName>
        <fullName evidence="1">RNA helicase</fullName>
        <ecNumber evidence="1">3.6.4.13</ecNumber>
    </recommendedName>
</protein>
<keyword evidence="3" id="KW-0378">Hydrolase</keyword>
<dbReference type="InterPro" id="IPR001650">
    <property type="entry name" value="Helicase_C-like"/>
</dbReference>
<evidence type="ECO:0000256" key="3">
    <source>
        <dbReference type="ARBA" id="ARBA00022801"/>
    </source>
</evidence>
<dbReference type="InterPro" id="IPR014014">
    <property type="entry name" value="RNA_helicase_DEAD_Q_motif"/>
</dbReference>
<feature type="compositionally biased region" description="Basic and acidic residues" evidence="11">
    <location>
        <begin position="370"/>
        <end position="379"/>
    </location>
</feature>
<feature type="region of interest" description="Disordered" evidence="11">
    <location>
        <begin position="344"/>
        <end position="379"/>
    </location>
</feature>
<evidence type="ECO:0000313" key="17">
    <source>
        <dbReference type="EMBL" id="CAF3801184.1"/>
    </source>
</evidence>
<dbReference type="PROSITE" id="PS51192">
    <property type="entry name" value="HELICASE_ATP_BIND_1"/>
    <property type="match status" value="1"/>
</dbReference>
<dbReference type="Proteomes" id="UP000677228">
    <property type="component" value="Unassembled WGS sequence"/>
</dbReference>
<evidence type="ECO:0000256" key="1">
    <source>
        <dbReference type="ARBA" id="ARBA00012552"/>
    </source>
</evidence>
<evidence type="ECO:0000259" key="13">
    <source>
        <dbReference type="PROSITE" id="PS51194"/>
    </source>
</evidence>
<feature type="domain" description="Helicase ATP-binding" evidence="12">
    <location>
        <begin position="54"/>
        <end position="236"/>
    </location>
</feature>
<evidence type="ECO:0000256" key="5">
    <source>
        <dbReference type="ARBA" id="ARBA00022840"/>
    </source>
</evidence>
<evidence type="ECO:0000256" key="2">
    <source>
        <dbReference type="ARBA" id="ARBA00022741"/>
    </source>
</evidence>
<keyword evidence="5" id="KW-0067">ATP-binding</keyword>
<dbReference type="AlphaFoldDB" id="A0A814J2C9"/>
<dbReference type="InterPro" id="IPR014001">
    <property type="entry name" value="Helicase_ATP-bd"/>
</dbReference>
<keyword evidence="19" id="KW-1185">Reference proteome</keyword>
<dbReference type="EMBL" id="CAJNOQ010003804">
    <property type="protein sequence ID" value="CAF1030274.1"/>
    <property type="molecule type" value="Genomic_DNA"/>
</dbReference>